<name>A0A818NMJ1_9BILA</name>
<gene>
    <name evidence="1" type="ORF">GRG538_LOCUS23112</name>
</gene>
<dbReference type="EMBL" id="CAJNYT010003878">
    <property type="protein sequence ID" value="CAF3609697.1"/>
    <property type="molecule type" value="Genomic_DNA"/>
</dbReference>
<sequence length="247" mass="28416">MDIGGYFPPCLQDLAHHHIYGNTWKLLGIVEDTGNGHQKYNRAFQYFPVRQDLKKPCIYSVARSQLKMTEDYNVGKSLVRAADTILRQSLDLRLEDHRVVGVIEFGKIGNKALTFDDLQNIGVNIDRLIIASYTSADDELNIYEGLKQYKYVSDSTYPVNFSWYTIKRRAGSDFQLILLCDRNATNFNCRAILGESIRSVQAAMMICALNLYRSNRKNKSNSDILTLTNEEEIMIARLWLQHFGRMK</sequence>
<comment type="caution">
    <text evidence="1">The sequence shown here is derived from an EMBL/GenBank/DDBJ whole genome shotgun (WGS) entry which is preliminary data.</text>
</comment>
<dbReference type="Proteomes" id="UP000663872">
    <property type="component" value="Unassembled WGS sequence"/>
</dbReference>
<protein>
    <submittedName>
        <fullName evidence="1">Uncharacterized protein</fullName>
    </submittedName>
</protein>
<organism evidence="1 2">
    <name type="scientific">Rotaria socialis</name>
    <dbReference type="NCBI Taxonomy" id="392032"/>
    <lineage>
        <taxon>Eukaryota</taxon>
        <taxon>Metazoa</taxon>
        <taxon>Spiralia</taxon>
        <taxon>Gnathifera</taxon>
        <taxon>Rotifera</taxon>
        <taxon>Eurotatoria</taxon>
        <taxon>Bdelloidea</taxon>
        <taxon>Philodinida</taxon>
        <taxon>Philodinidae</taxon>
        <taxon>Rotaria</taxon>
    </lineage>
</organism>
<proteinExistence type="predicted"/>
<evidence type="ECO:0000313" key="2">
    <source>
        <dbReference type="Proteomes" id="UP000663872"/>
    </source>
</evidence>
<dbReference type="AlphaFoldDB" id="A0A818NMJ1"/>
<reference evidence="1" key="1">
    <citation type="submission" date="2021-02" db="EMBL/GenBank/DDBJ databases">
        <authorList>
            <person name="Nowell W R."/>
        </authorList>
    </citation>
    <scope>NUCLEOTIDE SEQUENCE</scope>
</reference>
<evidence type="ECO:0000313" key="1">
    <source>
        <dbReference type="EMBL" id="CAF3609697.1"/>
    </source>
</evidence>
<accession>A0A818NMJ1</accession>